<dbReference type="Pfam" id="PF02518">
    <property type="entry name" value="HATPase_c"/>
    <property type="match status" value="1"/>
</dbReference>
<reference evidence="9 10" key="1">
    <citation type="submission" date="2019-03" db="EMBL/GenBank/DDBJ databases">
        <title>Genomic Encyclopedia of Type Strains, Phase IV (KMG-IV): sequencing the most valuable type-strain genomes for metagenomic binning, comparative biology and taxonomic classification.</title>
        <authorList>
            <person name="Goeker M."/>
        </authorList>
    </citation>
    <scope>NUCLEOTIDE SEQUENCE [LARGE SCALE GENOMIC DNA]</scope>
    <source>
        <strain evidence="9 10">DSM 2132</strain>
    </source>
</reference>
<dbReference type="OrthoDB" id="9785691at2"/>
<evidence type="ECO:0000256" key="6">
    <source>
        <dbReference type="ARBA" id="ARBA00022840"/>
    </source>
</evidence>
<feature type="transmembrane region" description="Helical" evidence="7">
    <location>
        <begin position="99"/>
        <end position="121"/>
    </location>
</feature>
<dbReference type="InterPro" id="IPR003594">
    <property type="entry name" value="HATPase_dom"/>
</dbReference>
<feature type="transmembrane region" description="Helical" evidence="7">
    <location>
        <begin position="197"/>
        <end position="220"/>
    </location>
</feature>
<dbReference type="SUPFAM" id="SSF55874">
    <property type="entry name" value="ATPase domain of HSP90 chaperone/DNA topoisomerase II/histidine kinase"/>
    <property type="match status" value="1"/>
</dbReference>
<dbReference type="GO" id="GO:0005886">
    <property type="term" value="C:plasma membrane"/>
    <property type="evidence" value="ECO:0007669"/>
    <property type="project" value="TreeGrafter"/>
</dbReference>
<comment type="caution">
    <text evidence="9">The sequence shown here is derived from an EMBL/GenBank/DDBJ whole genome shotgun (WGS) entry which is preliminary data.</text>
</comment>
<dbReference type="Pfam" id="PF01590">
    <property type="entry name" value="GAF"/>
    <property type="match status" value="1"/>
</dbReference>
<evidence type="ECO:0000256" key="3">
    <source>
        <dbReference type="ARBA" id="ARBA00022679"/>
    </source>
</evidence>
<dbReference type="InterPro" id="IPR036890">
    <property type="entry name" value="HATPase_C_sf"/>
</dbReference>
<evidence type="ECO:0000259" key="8">
    <source>
        <dbReference type="PROSITE" id="PS50109"/>
    </source>
</evidence>
<gene>
    <name evidence="9" type="ORF">EV659_10826</name>
</gene>
<dbReference type="InterPro" id="IPR004358">
    <property type="entry name" value="Sig_transdc_His_kin-like_C"/>
</dbReference>
<dbReference type="PROSITE" id="PS50109">
    <property type="entry name" value="HIS_KIN"/>
    <property type="match status" value="1"/>
</dbReference>
<proteinExistence type="predicted"/>
<keyword evidence="4" id="KW-0547">Nucleotide-binding</keyword>
<evidence type="ECO:0000256" key="7">
    <source>
        <dbReference type="SAM" id="Phobius"/>
    </source>
</evidence>
<feature type="domain" description="Histidine kinase" evidence="8">
    <location>
        <begin position="473"/>
        <end position="682"/>
    </location>
</feature>
<feature type="transmembrane region" description="Helical" evidence="7">
    <location>
        <begin position="232"/>
        <end position="256"/>
    </location>
</feature>
<feature type="transmembrane region" description="Helical" evidence="7">
    <location>
        <begin position="262"/>
        <end position="283"/>
    </location>
</feature>
<feature type="transmembrane region" description="Helical" evidence="7">
    <location>
        <begin position="71"/>
        <end position="92"/>
    </location>
</feature>
<accession>A0A4R2PCW9</accession>
<evidence type="ECO:0000313" key="9">
    <source>
        <dbReference type="EMBL" id="TCP32927.1"/>
    </source>
</evidence>
<dbReference type="InterPro" id="IPR014265">
    <property type="entry name" value="XrtA/PrsK"/>
</dbReference>
<dbReference type="InterPro" id="IPR005467">
    <property type="entry name" value="His_kinase_dom"/>
</dbReference>
<dbReference type="PRINTS" id="PR00344">
    <property type="entry name" value="BCTRLSENSOR"/>
</dbReference>
<dbReference type="RefSeq" id="WP_132708863.1">
    <property type="nucleotide sequence ID" value="NZ_JACIGF010000008.1"/>
</dbReference>
<protein>
    <recommendedName>
        <fullName evidence="2">histidine kinase</fullName>
        <ecNumber evidence="2">2.7.13.3</ecNumber>
    </recommendedName>
</protein>
<evidence type="ECO:0000313" key="10">
    <source>
        <dbReference type="Proteomes" id="UP000295399"/>
    </source>
</evidence>
<dbReference type="GO" id="GO:0005524">
    <property type="term" value="F:ATP binding"/>
    <property type="evidence" value="ECO:0007669"/>
    <property type="project" value="UniProtKB-KW"/>
</dbReference>
<evidence type="ECO:0000256" key="5">
    <source>
        <dbReference type="ARBA" id="ARBA00022777"/>
    </source>
</evidence>
<keyword evidence="10" id="KW-1185">Reference proteome</keyword>
<feature type="transmembrane region" description="Helical" evidence="7">
    <location>
        <begin position="48"/>
        <end position="65"/>
    </location>
</feature>
<dbReference type="Gene3D" id="3.30.450.40">
    <property type="match status" value="1"/>
</dbReference>
<keyword evidence="7" id="KW-1133">Transmembrane helix</keyword>
<dbReference type="AlphaFoldDB" id="A0A4R2PCW9"/>
<feature type="transmembrane region" description="Helical" evidence="7">
    <location>
        <begin position="20"/>
        <end position="41"/>
    </location>
</feature>
<dbReference type="Proteomes" id="UP000295399">
    <property type="component" value="Unassembled WGS sequence"/>
</dbReference>
<feature type="transmembrane region" description="Helical" evidence="7">
    <location>
        <begin position="165"/>
        <end position="185"/>
    </location>
</feature>
<keyword evidence="7" id="KW-0812">Transmembrane</keyword>
<dbReference type="InterPro" id="IPR029016">
    <property type="entry name" value="GAF-like_dom_sf"/>
</dbReference>
<evidence type="ECO:0000256" key="4">
    <source>
        <dbReference type="ARBA" id="ARBA00022741"/>
    </source>
</evidence>
<dbReference type="EC" id="2.7.13.3" evidence="2"/>
<dbReference type="InParanoid" id="A0A4R2PCW9"/>
<dbReference type="InterPro" id="IPR050980">
    <property type="entry name" value="2C_sensor_his_kinase"/>
</dbReference>
<keyword evidence="3" id="KW-0808">Transferase</keyword>
<name>A0A4R2PCW9_RHOSA</name>
<dbReference type="SMART" id="SM00387">
    <property type="entry name" value="HATPase_c"/>
    <property type="match status" value="1"/>
</dbReference>
<sequence length="691" mass="74268">MGMILLSRLGPGDPHQLYVIANGITATGFLVMAVVVAVAGWRGWQARLFASAALGQALWAGALLVTGPGGAVASVLYTLHLAAWSVFLASMLPGRLSGLPLTGSLGSVLLVGLKAVLVYAGPGGGGAELAAALRTELTLDLLATILALLLAVGVFHAAGESKRWALKFICFPLAMVFAFDLVLLSQSLAMGLPGVEYVNLSALLNAVAVPLVAWGVHRCGFWAEEIVVSRQAALYSITLIGVGAYLLAVSVVALLLERGVGTMVVPLRDGLLVASILLVAFLLSSGSTRARIKGFVGRHLYVQRYDYALEWRKFMHTLSEEDPDSPLETRIIRACADLMEVPGGALWLTEAGRLHLAATWNYRAAGVQPGRVAEALFQDRTGDWTCLYGRRLAASPFGADPSAWAAIPLPWGGSLVGVIVLSPPRAPHTIDAQDEDLLMLIARQCSSFVKEHRAVRSLEETRQFAKFNRQYAFVAHDIKNIVSQLSVMVRNFERHYDNPAFRDDIQTTINNAVDRLQEMLKRLARFEAGEAALEPQEELRAYDMVREQVAERAASAPCPVRLAADAAAKGARIRTSRERFTVVLGHLLSNACEANGSSGSVQVSMALSDREIVLDISDEGPGMSFEFVRDYLFQPFRTTKASGYGVGAYQCREFAREQGGDLDVISSPGSGTTMRLRLPVVGAVVAEPAAS</sequence>
<dbReference type="NCBIfam" id="TIGR02916">
    <property type="entry name" value="PEP_his_kin"/>
    <property type="match status" value="1"/>
</dbReference>
<dbReference type="Gene3D" id="3.30.565.10">
    <property type="entry name" value="Histidine kinase-like ATPase, C-terminal domain"/>
    <property type="match status" value="1"/>
</dbReference>
<dbReference type="PANTHER" id="PTHR44936:SF10">
    <property type="entry name" value="SENSOR PROTEIN RSTB"/>
    <property type="match status" value="1"/>
</dbReference>
<feature type="transmembrane region" description="Helical" evidence="7">
    <location>
        <begin position="141"/>
        <end position="158"/>
    </location>
</feature>
<evidence type="ECO:0000256" key="1">
    <source>
        <dbReference type="ARBA" id="ARBA00000085"/>
    </source>
</evidence>
<evidence type="ECO:0000256" key="2">
    <source>
        <dbReference type="ARBA" id="ARBA00012438"/>
    </source>
</evidence>
<dbReference type="InterPro" id="IPR003018">
    <property type="entry name" value="GAF"/>
</dbReference>
<dbReference type="PANTHER" id="PTHR44936">
    <property type="entry name" value="SENSOR PROTEIN CREC"/>
    <property type="match status" value="1"/>
</dbReference>
<comment type="catalytic activity">
    <reaction evidence="1">
        <text>ATP + protein L-histidine = ADP + protein N-phospho-L-histidine.</text>
        <dbReference type="EC" id="2.7.13.3"/>
    </reaction>
</comment>
<organism evidence="9 10">
    <name type="scientific">Rhodothalassium salexigens DSM 2132</name>
    <dbReference type="NCBI Taxonomy" id="1188247"/>
    <lineage>
        <taxon>Bacteria</taxon>
        <taxon>Pseudomonadati</taxon>
        <taxon>Pseudomonadota</taxon>
        <taxon>Alphaproteobacteria</taxon>
        <taxon>Rhodothalassiales</taxon>
        <taxon>Rhodothalassiaceae</taxon>
        <taxon>Rhodothalassium</taxon>
    </lineage>
</organism>
<keyword evidence="7" id="KW-0472">Membrane</keyword>
<keyword evidence="6" id="KW-0067">ATP-binding</keyword>
<dbReference type="SUPFAM" id="SSF55781">
    <property type="entry name" value="GAF domain-like"/>
    <property type="match status" value="1"/>
</dbReference>
<keyword evidence="5 9" id="KW-0418">Kinase</keyword>
<dbReference type="EMBL" id="SLXO01000008">
    <property type="protein sequence ID" value="TCP32927.1"/>
    <property type="molecule type" value="Genomic_DNA"/>
</dbReference>
<dbReference type="GO" id="GO:0000155">
    <property type="term" value="F:phosphorelay sensor kinase activity"/>
    <property type="evidence" value="ECO:0007669"/>
    <property type="project" value="TreeGrafter"/>
</dbReference>